<sequence length="204" mass="22172">MADRARDPENASDQEGQPVVFRDEGAHWEWMNFPGWYTTCSAPQPTLAEYHGDARIAARQGKTSVFGDSGYTGAEKRDELQSCEAAFFIAAKRSTIQAIGNKRARAWAERWEHFKGKRAREGGAPIPGDQAAVRLHQGALSRLGQEHRTGADVICAVESVDGAPALAAGQGIMLPGGSQNRQNVAKIAPDSAFFQSLKCKKLEF</sequence>
<dbReference type="Proteomes" id="UP000006735">
    <property type="component" value="Chromosome"/>
</dbReference>
<dbReference type="STRING" id="291331.XOO2630"/>
<protein>
    <submittedName>
        <fullName evidence="1">Transposase</fullName>
    </submittedName>
</protein>
<evidence type="ECO:0000313" key="1">
    <source>
        <dbReference type="EMBL" id="AAW75884.1"/>
    </source>
</evidence>
<dbReference type="KEGG" id="xoo:XOO2630"/>
<proteinExistence type="predicted"/>
<dbReference type="HOGENOM" id="CLU_130456_0_0_6"/>
<evidence type="ECO:0000313" key="2">
    <source>
        <dbReference type="Proteomes" id="UP000006735"/>
    </source>
</evidence>
<organism evidence="1 2">
    <name type="scientific">Xanthomonas oryzae pv. oryzae (strain KACC10331 / KXO85)</name>
    <dbReference type="NCBI Taxonomy" id="291331"/>
    <lineage>
        <taxon>Bacteria</taxon>
        <taxon>Pseudomonadati</taxon>
        <taxon>Pseudomonadota</taxon>
        <taxon>Gammaproteobacteria</taxon>
        <taxon>Lysobacterales</taxon>
        <taxon>Lysobacteraceae</taxon>
        <taxon>Xanthomonas</taxon>
    </lineage>
</organism>
<reference evidence="1 2" key="1">
    <citation type="journal article" date="2005" name="Nucleic Acids Res.">
        <title>The genome sequence of Xanthomonas oryzae pathovar oryzae KACC10331, the bacterial blight pathogen of rice.</title>
        <authorList>
            <person name="Lee B.M."/>
            <person name="Park Y.J."/>
            <person name="Park D.S."/>
            <person name="Kang H.W."/>
            <person name="Kim J.G."/>
            <person name="Song E.S."/>
            <person name="Park I.C."/>
            <person name="Yoon U.H."/>
            <person name="Hahn J.H."/>
            <person name="Koo B.S."/>
            <person name="Lee G.B."/>
            <person name="Kim H."/>
            <person name="Park H.S."/>
            <person name="Yoon K.O."/>
            <person name="Kim J.H."/>
            <person name="Jung C.H."/>
            <person name="Koh N.H."/>
            <person name="Seo J.S."/>
            <person name="Go S.J."/>
        </authorList>
    </citation>
    <scope>NUCLEOTIDE SEQUENCE [LARGE SCALE GENOMIC DNA]</scope>
    <source>
        <strain evidence="2">KACC10331 / KXO85</strain>
    </source>
</reference>
<dbReference type="AlphaFoldDB" id="Q5GZI7"/>
<accession>Q5GZI7</accession>
<keyword evidence="2" id="KW-1185">Reference proteome</keyword>
<gene>
    <name evidence="1" type="primary">tnpA</name>
    <name evidence="1" type="ordered locus">XOO2630</name>
</gene>
<name>Q5GZI7_XANOR</name>
<dbReference type="EMBL" id="AE013598">
    <property type="protein sequence ID" value="AAW75884.1"/>
    <property type="molecule type" value="Genomic_DNA"/>
</dbReference>